<evidence type="ECO:0000259" key="1">
    <source>
        <dbReference type="Pfam" id="PF00246"/>
    </source>
</evidence>
<dbReference type="Proteomes" id="UP001597097">
    <property type="component" value="Unassembled WGS sequence"/>
</dbReference>
<name>A0ABW4G7I1_9ACTN</name>
<proteinExistence type="predicted"/>
<dbReference type="EMBL" id="JBHUCM010000012">
    <property type="protein sequence ID" value="MFD1537986.1"/>
    <property type="molecule type" value="Genomic_DNA"/>
</dbReference>
<comment type="caution">
    <text evidence="2">The sequence shown here is derived from an EMBL/GenBank/DDBJ whole genome shotgun (WGS) entry which is preliminary data.</text>
</comment>
<protein>
    <submittedName>
        <fullName evidence="2">M14 family zinc carboxypeptidase</fullName>
    </submittedName>
</protein>
<evidence type="ECO:0000313" key="3">
    <source>
        <dbReference type="Proteomes" id="UP001597097"/>
    </source>
</evidence>
<organism evidence="2 3">
    <name type="scientific">Nonomuraea guangzhouensis</name>
    <dbReference type="NCBI Taxonomy" id="1291555"/>
    <lineage>
        <taxon>Bacteria</taxon>
        <taxon>Bacillati</taxon>
        <taxon>Actinomycetota</taxon>
        <taxon>Actinomycetes</taxon>
        <taxon>Streptosporangiales</taxon>
        <taxon>Streptosporangiaceae</taxon>
        <taxon>Nonomuraea</taxon>
    </lineage>
</organism>
<feature type="domain" description="Peptidase M14" evidence="1">
    <location>
        <begin position="11"/>
        <end position="102"/>
    </location>
</feature>
<gene>
    <name evidence="2" type="ORF">ACFSJ0_13110</name>
</gene>
<dbReference type="InterPro" id="IPR000834">
    <property type="entry name" value="Peptidase_M14"/>
</dbReference>
<keyword evidence="2" id="KW-0378">Hydrolase</keyword>
<sequence length="436" mass="47788">MREIPTIDHMAALLRELCDRFPATCRRRRIGSSRQGEPLELVSIGDGRQNALVFGGPHANEPAGFLTVLRLASALCENPAERQGFTWHFIACVDPDGARLNEGWYGGPYTISHYHRHFYRPSMSDQPEWTFPIPSGRKRFDRPLPETLALMRVIDELRPAFMLSLHNADFGGAYFQISRDVPGLPAELAAIAAGQGVPLDLGPIDTVGYRVAGPGVTLLPPAEHIDFVETGGDARTPRTYGASSWHYADRYGTFTLIAEVPLWTTPGCDDPSDAGLSFGHLVKAAAVRLREELEPLARARTDIRHQCVARTPFHAAVDDTLAVSHLLIASLEGAVDRADAARTVTRAEASGIHDTVRRLPLRACAMFLRLLEAEAAADNRPATLTAVRDTLEERLRRLCAAAEDELVPFADPIGRIVTIQTEAALATARWLRSTQG</sequence>
<keyword evidence="2" id="KW-0645">Protease</keyword>
<dbReference type="Pfam" id="PF00246">
    <property type="entry name" value="Peptidase_M14"/>
    <property type="match status" value="1"/>
</dbReference>
<dbReference type="RefSeq" id="WP_219531061.1">
    <property type="nucleotide sequence ID" value="NZ_JAHKRM010000010.1"/>
</dbReference>
<dbReference type="GO" id="GO:0004180">
    <property type="term" value="F:carboxypeptidase activity"/>
    <property type="evidence" value="ECO:0007669"/>
    <property type="project" value="UniProtKB-KW"/>
</dbReference>
<reference evidence="3" key="1">
    <citation type="journal article" date="2019" name="Int. J. Syst. Evol. Microbiol.">
        <title>The Global Catalogue of Microorganisms (GCM) 10K type strain sequencing project: providing services to taxonomists for standard genome sequencing and annotation.</title>
        <authorList>
            <consortium name="The Broad Institute Genomics Platform"/>
            <consortium name="The Broad Institute Genome Sequencing Center for Infectious Disease"/>
            <person name="Wu L."/>
            <person name="Ma J."/>
        </authorList>
    </citation>
    <scope>NUCLEOTIDE SEQUENCE [LARGE SCALE GENOMIC DNA]</scope>
    <source>
        <strain evidence="3">CGMCC 1.15399</strain>
    </source>
</reference>
<accession>A0ABW4G7I1</accession>
<evidence type="ECO:0000313" key="2">
    <source>
        <dbReference type="EMBL" id="MFD1537986.1"/>
    </source>
</evidence>
<keyword evidence="3" id="KW-1185">Reference proteome</keyword>
<keyword evidence="2" id="KW-0121">Carboxypeptidase</keyword>